<feature type="region of interest" description="Disordered" evidence="1">
    <location>
        <begin position="55"/>
        <end position="85"/>
    </location>
</feature>
<comment type="caution">
    <text evidence="2">The sequence shown here is derived from an EMBL/GenBank/DDBJ whole genome shotgun (WGS) entry which is preliminary data.</text>
</comment>
<name>A0ABS8Y4Z5_DATST</name>
<protein>
    <submittedName>
        <fullName evidence="2">Uncharacterized protein</fullName>
    </submittedName>
</protein>
<evidence type="ECO:0000313" key="3">
    <source>
        <dbReference type="Proteomes" id="UP000823775"/>
    </source>
</evidence>
<proteinExistence type="predicted"/>
<dbReference type="EMBL" id="JACEIK010016704">
    <property type="protein sequence ID" value="MCE5165698.1"/>
    <property type="molecule type" value="Genomic_DNA"/>
</dbReference>
<keyword evidence="3" id="KW-1185">Reference proteome</keyword>
<accession>A0ABS8Y4Z5</accession>
<evidence type="ECO:0000256" key="1">
    <source>
        <dbReference type="SAM" id="MobiDB-lite"/>
    </source>
</evidence>
<organism evidence="2 3">
    <name type="scientific">Datura stramonium</name>
    <name type="common">Jimsonweed</name>
    <name type="synonym">Common thornapple</name>
    <dbReference type="NCBI Taxonomy" id="4076"/>
    <lineage>
        <taxon>Eukaryota</taxon>
        <taxon>Viridiplantae</taxon>
        <taxon>Streptophyta</taxon>
        <taxon>Embryophyta</taxon>
        <taxon>Tracheophyta</taxon>
        <taxon>Spermatophyta</taxon>
        <taxon>Magnoliopsida</taxon>
        <taxon>eudicotyledons</taxon>
        <taxon>Gunneridae</taxon>
        <taxon>Pentapetalae</taxon>
        <taxon>asterids</taxon>
        <taxon>lamiids</taxon>
        <taxon>Solanales</taxon>
        <taxon>Solanaceae</taxon>
        <taxon>Solanoideae</taxon>
        <taxon>Datureae</taxon>
        <taxon>Datura</taxon>
    </lineage>
</organism>
<reference evidence="2 3" key="1">
    <citation type="journal article" date="2021" name="BMC Genomics">
        <title>Datura genome reveals duplications of psychoactive alkaloid biosynthetic genes and high mutation rate following tissue culture.</title>
        <authorList>
            <person name="Rajewski A."/>
            <person name="Carter-House D."/>
            <person name="Stajich J."/>
            <person name="Litt A."/>
        </authorList>
    </citation>
    <scope>NUCLEOTIDE SEQUENCE [LARGE SCALE GENOMIC DNA]</scope>
    <source>
        <strain evidence="2">AR-01</strain>
    </source>
</reference>
<sequence>SRIHFWHFTKPLYFTSPWSTPSPTASPPPTYTTANNNKRKLIKVSISTPQPLLHPVERELNGPLPPTPPASSARSFPEANPSIQAHSTDSKFLQPPFGFPISLPSMKNGTGEVMHDREYIEVLHCILSDVHLILYGLVEKMDLCLRKLEDHLGLKEKGNGMPIVSGGLKDLSLLLEESFEYIGHGDPALLRGDLFMGFKHEEDTGPGVEEWFLLHVEDLQSSKYLFVAYPNDRRRFLQTGMIAFWLYAQNANRNCVSPGILFATGW</sequence>
<gene>
    <name evidence="2" type="ORF">HAX54_011747</name>
</gene>
<feature type="non-terminal residue" evidence="2">
    <location>
        <position position="1"/>
    </location>
</feature>
<dbReference type="Proteomes" id="UP000823775">
    <property type="component" value="Unassembled WGS sequence"/>
</dbReference>
<evidence type="ECO:0000313" key="2">
    <source>
        <dbReference type="EMBL" id="MCE5165698.1"/>
    </source>
</evidence>